<feature type="transmembrane region" description="Helical" evidence="1">
    <location>
        <begin position="6"/>
        <end position="26"/>
    </location>
</feature>
<dbReference type="EMBL" id="ALAN01000047">
    <property type="protein sequence ID" value="ETI69599.1"/>
    <property type="molecule type" value="Genomic_DNA"/>
</dbReference>
<evidence type="ECO:0000313" key="3">
    <source>
        <dbReference type="Proteomes" id="UP000018877"/>
    </source>
</evidence>
<proteinExistence type="predicted"/>
<protein>
    <submittedName>
        <fullName evidence="2">Uncharacterized protein</fullName>
    </submittedName>
</protein>
<keyword evidence="1" id="KW-1133">Transmembrane helix</keyword>
<evidence type="ECO:0000256" key="1">
    <source>
        <dbReference type="SAM" id="Phobius"/>
    </source>
</evidence>
<dbReference type="AlphaFoldDB" id="A0AB94IRB7"/>
<organism evidence="2 3">
    <name type="scientific">Neobacillus vireti LMG 21834</name>
    <dbReference type="NCBI Taxonomy" id="1131730"/>
    <lineage>
        <taxon>Bacteria</taxon>
        <taxon>Bacillati</taxon>
        <taxon>Bacillota</taxon>
        <taxon>Bacilli</taxon>
        <taxon>Bacillales</taxon>
        <taxon>Bacillaceae</taxon>
        <taxon>Neobacillus</taxon>
    </lineage>
</organism>
<comment type="caution">
    <text evidence="2">The sequence shown here is derived from an EMBL/GenBank/DDBJ whole genome shotgun (WGS) entry which is preliminary data.</text>
</comment>
<name>A0AB94IRB7_9BACI</name>
<dbReference type="RefSeq" id="WP_024027564.1">
    <property type="nucleotide sequence ID" value="NZ_ALAN01000047.1"/>
</dbReference>
<gene>
    <name evidence="2" type="ORF">BAVI_06764</name>
</gene>
<accession>A0AB94IRB7</accession>
<dbReference type="Proteomes" id="UP000018877">
    <property type="component" value="Unassembled WGS sequence"/>
</dbReference>
<keyword evidence="1" id="KW-0812">Transmembrane</keyword>
<reference evidence="2 3" key="1">
    <citation type="journal article" date="2014" name="Environ. Microbiol.">
        <title>The nitrate-ammonifying and nosZ-carrying bacterium Bacillus vireti is a potent source and sink for nitric and nitrous oxide under high nitrate conditions.</title>
        <authorList>
            <person name="Mania D."/>
            <person name="Heylen K."/>
            <person name="van Spanning R.J."/>
            <person name="Frostegard A."/>
        </authorList>
    </citation>
    <scope>NUCLEOTIDE SEQUENCE [LARGE SCALE GENOMIC DNA]</scope>
    <source>
        <strain evidence="2 3">LMG 21834</strain>
    </source>
</reference>
<sequence>MNYIIGFYILEIIGAIICILLGFFIYDKRVKRNHGAKVPKGFISTEEVNIDPVSGEKMRVYFNPETGERFYKKEK</sequence>
<keyword evidence="3" id="KW-1185">Reference proteome</keyword>
<evidence type="ECO:0000313" key="2">
    <source>
        <dbReference type="EMBL" id="ETI69599.1"/>
    </source>
</evidence>
<keyword evidence="1" id="KW-0472">Membrane</keyword>